<feature type="compositionally biased region" description="Polar residues" evidence="1">
    <location>
        <begin position="188"/>
        <end position="211"/>
    </location>
</feature>
<evidence type="ECO:0000313" key="2">
    <source>
        <dbReference type="EMBL" id="KAL3691971.1"/>
    </source>
</evidence>
<protein>
    <submittedName>
        <fullName evidence="2">Uncharacterized protein</fullName>
    </submittedName>
</protein>
<keyword evidence="3" id="KW-1185">Reference proteome</keyword>
<feature type="compositionally biased region" description="Basic and acidic residues" evidence="1">
    <location>
        <begin position="18"/>
        <end position="56"/>
    </location>
</feature>
<evidence type="ECO:0000313" key="3">
    <source>
        <dbReference type="Proteomes" id="UP001633002"/>
    </source>
</evidence>
<dbReference type="Proteomes" id="UP001633002">
    <property type="component" value="Unassembled WGS sequence"/>
</dbReference>
<feature type="compositionally biased region" description="Low complexity" evidence="1">
    <location>
        <begin position="74"/>
        <end position="87"/>
    </location>
</feature>
<feature type="region of interest" description="Disordered" evidence="1">
    <location>
        <begin position="158"/>
        <end position="222"/>
    </location>
</feature>
<sequence>MQTPYFTKGQMEPMDPTKAVENENEGEKSVERKDKRDGDGGGSSGREERKEAKEGDEGQGNGPMQKEPTESTGQQKQQQNNNNETNNGSFAGVRKILHPAEEALDSARHTAELIMKDAMDALLKTKQRLMEILPSLMPSHTASDAAKVVENVEEDMLAKSEGAEPPAGNGDKIATDEKLHPTDLGLTHNESTGVARNSTSGFQEPSSTEPQSVKRKLPLAKL</sequence>
<accession>A0ABD3HME4</accession>
<evidence type="ECO:0000256" key="1">
    <source>
        <dbReference type="SAM" id="MobiDB-lite"/>
    </source>
</evidence>
<organism evidence="2 3">
    <name type="scientific">Riccia sorocarpa</name>
    <dbReference type="NCBI Taxonomy" id="122646"/>
    <lineage>
        <taxon>Eukaryota</taxon>
        <taxon>Viridiplantae</taxon>
        <taxon>Streptophyta</taxon>
        <taxon>Embryophyta</taxon>
        <taxon>Marchantiophyta</taxon>
        <taxon>Marchantiopsida</taxon>
        <taxon>Marchantiidae</taxon>
        <taxon>Marchantiales</taxon>
        <taxon>Ricciaceae</taxon>
        <taxon>Riccia</taxon>
    </lineage>
</organism>
<feature type="region of interest" description="Disordered" evidence="1">
    <location>
        <begin position="1"/>
        <end position="103"/>
    </location>
</feature>
<feature type="compositionally biased region" description="Basic residues" evidence="1">
    <location>
        <begin position="213"/>
        <end position="222"/>
    </location>
</feature>
<proteinExistence type="predicted"/>
<gene>
    <name evidence="2" type="ORF">R1sor_005622</name>
</gene>
<comment type="caution">
    <text evidence="2">The sequence shown here is derived from an EMBL/GenBank/DDBJ whole genome shotgun (WGS) entry which is preliminary data.</text>
</comment>
<reference evidence="2 3" key="1">
    <citation type="submission" date="2024-09" db="EMBL/GenBank/DDBJ databases">
        <title>Chromosome-scale assembly of Riccia sorocarpa.</title>
        <authorList>
            <person name="Paukszto L."/>
        </authorList>
    </citation>
    <scope>NUCLEOTIDE SEQUENCE [LARGE SCALE GENOMIC DNA]</scope>
    <source>
        <strain evidence="2">LP-2024</strain>
        <tissue evidence="2">Aerial parts of the thallus</tissue>
    </source>
</reference>
<dbReference type="AlphaFoldDB" id="A0ABD3HME4"/>
<name>A0ABD3HME4_9MARC</name>
<dbReference type="EMBL" id="JBJQOH010000003">
    <property type="protein sequence ID" value="KAL3691971.1"/>
    <property type="molecule type" value="Genomic_DNA"/>
</dbReference>